<dbReference type="PANTHER" id="PTHR37984:SF5">
    <property type="entry name" value="PROTEIN NYNRIN-LIKE"/>
    <property type="match status" value="1"/>
</dbReference>
<gene>
    <name evidence="6" type="ORF">NTEN_LOCUS16056</name>
</gene>
<dbReference type="PANTHER" id="PTHR37984">
    <property type="entry name" value="PROTEIN CBG26694"/>
    <property type="match status" value="1"/>
</dbReference>
<protein>
    <recommendedName>
        <fullName evidence="5">Reverse transcriptase domain-containing protein</fullName>
    </recommendedName>
</protein>
<keyword evidence="4" id="KW-0378">Hydrolase</keyword>
<dbReference type="InterPro" id="IPR050951">
    <property type="entry name" value="Retrovirus_Pol_polyprotein"/>
</dbReference>
<dbReference type="SUPFAM" id="SSF50630">
    <property type="entry name" value="Acid proteases"/>
    <property type="match status" value="1"/>
</dbReference>
<evidence type="ECO:0000256" key="2">
    <source>
        <dbReference type="ARBA" id="ARBA00022695"/>
    </source>
</evidence>
<feature type="non-terminal residue" evidence="6">
    <location>
        <position position="424"/>
    </location>
</feature>
<reference evidence="6 7" key="1">
    <citation type="submission" date="2020-02" db="EMBL/GenBank/DDBJ databases">
        <authorList>
            <person name="Ferguson B K."/>
        </authorList>
    </citation>
    <scope>NUCLEOTIDE SEQUENCE [LARGE SCALE GENOMIC DNA]</scope>
</reference>
<dbReference type="AlphaFoldDB" id="A0A6H5HCG4"/>
<evidence type="ECO:0000256" key="4">
    <source>
        <dbReference type="ARBA" id="ARBA00022759"/>
    </source>
</evidence>
<dbReference type="GO" id="GO:0004519">
    <property type="term" value="F:endonuclease activity"/>
    <property type="evidence" value="ECO:0007669"/>
    <property type="project" value="UniProtKB-KW"/>
</dbReference>
<keyword evidence="2" id="KW-0548">Nucleotidyltransferase</keyword>
<dbReference type="Gene3D" id="3.10.10.10">
    <property type="entry name" value="HIV Type 1 Reverse Transcriptase, subunit A, domain 1"/>
    <property type="match status" value="1"/>
</dbReference>
<dbReference type="InterPro" id="IPR000477">
    <property type="entry name" value="RT_dom"/>
</dbReference>
<keyword evidence="4" id="KW-0255">Endonuclease</keyword>
<dbReference type="GO" id="GO:0071897">
    <property type="term" value="P:DNA biosynthetic process"/>
    <property type="evidence" value="ECO:0007669"/>
    <property type="project" value="UniProtKB-ARBA"/>
</dbReference>
<dbReference type="SUPFAM" id="SSF56672">
    <property type="entry name" value="DNA/RNA polymerases"/>
    <property type="match status" value="1"/>
</dbReference>
<evidence type="ECO:0000313" key="7">
    <source>
        <dbReference type="Proteomes" id="UP000479000"/>
    </source>
</evidence>
<keyword evidence="7" id="KW-1185">Reference proteome</keyword>
<dbReference type="Gene3D" id="3.30.70.270">
    <property type="match status" value="1"/>
</dbReference>
<evidence type="ECO:0000259" key="5">
    <source>
        <dbReference type="PROSITE" id="PS50878"/>
    </source>
</evidence>
<name>A0A6H5HCG4_9HEMI</name>
<keyword evidence="1" id="KW-0808">Transferase</keyword>
<dbReference type="Pfam" id="PF00078">
    <property type="entry name" value="RVT_1"/>
    <property type="match status" value="1"/>
</dbReference>
<dbReference type="EMBL" id="CADCXU010023681">
    <property type="protein sequence ID" value="CAB0011063.1"/>
    <property type="molecule type" value="Genomic_DNA"/>
</dbReference>
<proteinExistence type="predicted"/>
<evidence type="ECO:0000313" key="6">
    <source>
        <dbReference type="EMBL" id="CAB0011063.1"/>
    </source>
</evidence>
<feature type="domain" description="Reverse transcriptase" evidence="5">
    <location>
        <begin position="225"/>
        <end position="403"/>
    </location>
</feature>
<sequence length="424" mass="47908">MDELSEHCDGNYAGYDDTDCLSTDSRGSMGFINHIREVHLIKTPNDDRMLMSVKIEGKTLTMEADSGSRYTLISANHFKSLQLPQTSISSTPVTLRSYTGHTFKPIGLARVNVQRANKKFTGDLYIVGFNTEPILGRQWLRELQIFPEPVQTISTSIPIPKNAHDAENALKEEFADIFKEDVGEVPNYKISLKFKEPVKPVFLKPRTVPFSLKPLVEAELNKLEAQGIITKTQFSEWGTPLVVIPKPNGDVRICADYKVTVNPQLMDSRYPIPIIDEIFSKMDGGKIFCTFDVHKAFLNLTVDKQSAAALALSTHLGTYQVNRLFFGIKVAPNEFQKFMDEMISDLPGVCAYFDDIVVKGQTLEECWANSRKLLERLRQFNLHLNPSKSKFFRQELTYLGHTISSRGLQKTRQKVEAILDAPKP</sequence>
<dbReference type="CDD" id="cd01647">
    <property type="entry name" value="RT_LTR"/>
    <property type="match status" value="1"/>
</dbReference>
<dbReference type="InterPro" id="IPR021109">
    <property type="entry name" value="Peptidase_aspartic_dom_sf"/>
</dbReference>
<organism evidence="6 7">
    <name type="scientific">Nesidiocoris tenuis</name>
    <dbReference type="NCBI Taxonomy" id="355587"/>
    <lineage>
        <taxon>Eukaryota</taxon>
        <taxon>Metazoa</taxon>
        <taxon>Ecdysozoa</taxon>
        <taxon>Arthropoda</taxon>
        <taxon>Hexapoda</taxon>
        <taxon>Insecta</taxon>
        <taxon>Pterygota</taxon>
        <taxon>Neoptera</taxon>
        <taxon>Paraneoptera</taxon>
        <taxon>Hemiptera</taxon>
        <taxon>Heteroptera</taxon>
        <taxon>Panheteroptera</taxon>
        <taxon>Cimicomorpha</taxon>
        <taxon>Miridae</taxon>
        <taxon>Dicyphina</taxon>
        <taxon>Nesidiocoris</taxon>
    </lineage>
</organism>
<evidence type="ECO:0000256" key="3">
    <source>
        <dbReference type="ARBA" id="ARBA00022722"/>
    </source>
</evidence>
<dbReference type="OrthoDB" id="6627998at2759"/>
<dbReference type="GO" id="GO:0016779">
    <property type="term" value="F:nucleotidyltransferase activity"/>
    <property type="evidence" value="ECO:0007669"/>
    <property type="project" value="UniProtKB-KW"/>
</dbReference>
<dbReference type="Proteomes" id="UP000479000">
    <property type="component" value="Unassembled WGS sequence"/>
</dbReference>
<keyword evidence="3" id="KW-0540">Nuclease</keyword>
<accession>A0A6H5HCG4</accession>
<dbReference type="InterPro" id="IPR043502">
    <property type="entry name" value="DNA/RNA_pol_sf"/>
</dbReference>
<evidence type="ECO:0000256" key="1">
    <source>
        <dbReference type="ARBA" id="ARBA00022679"/>
    </source>
</evidence>
<dbReference type="PROSITE" id="PS50878">
    <property type="entry name" value="RT_POL"/>
    <property type="match status" value="1"/>
</dbReference>
<dbReference type="InterPro" id="IPR043128">
    <property type="entry name" value="Rev_trsase/Diguanyl_cyclase"/>
</dbReference>
<dbReference type="Gene3D" id="2.40.70.10">
    <property type="entry name" value="Acid Proteases"/>
    <property type="match status" value="1"/>
</dbReference>